<evidence type="ECO:0000256" key="1">
    <source>
        <dbReference type="SAM" id="Coils"/>
    </source>
</evidence>
<accession>A0A8J8GPH0</accession>
<reference evidence="2" key="1">
    <citation type="submission" date="2020-06" db="EMBL/GenBank/DDBJ databases">
        <title>Haloterrigena sp. nov., an extremely halophilic archaeon isolated from a saline sediment.</title>
        <authorList>
            <person name="Liu B.-B."/>
        </authorList>
    </citation>
    <scope>NUCLEOTIDE SEQUENCE</scope>
    <source>
        <strain evidence="2">SYSU A121-1</strain>
    </source>
</reference>
<name>A0A8J8GPH0_9EURY</name>
<dbReference type="Proteomes" id="UP000728647">
    <property type="component" value="Unassembled WGS sequence"/>
</dbReference>
<sequence>MITIDLTTPRGHATRLEEVEVMGRTVYLNKKDETAYVEFGDELVSMTNLRAWNHLIEQAKVQNIDGYEEEKSLDEKQIERKKEAFNDKIESFMRELNQLRYEVREIAESEKGEEK</sequence>
<protein>
    <submittedName>
        <fullName evidence="2">Uncharacterized protein</fullName>
    </submittedName>
</protein>
<dbReference type="RefSeq" id="WP_174701824.1">
    <property type="nucleotide sequence ID" value="NZ_JABURA010000001.1"/>
</dbReference>
<evidence type="ECO:0000313" key="3">
    <source>
        <dbReference type="Proteomes" id="UP000728647"/>
    </source>
</evidence>
<dbReference type="AlphaFoldDB" id="A0A8J8GPH0"/>
<organism evidence="2 3">
    <name type="scientific">Haloterrigena gelatinilytica</name>
    <dbReference type="NCBI Taxonomy" id="2741724"/>
    <lineage>
        <taxon>Archaea</taxon>
        <taxon>Methanobacteriati</taxon>
        <taxon>Methanobacteriota</taxon>
        <taxon>Stenosarchaea group</taxon>
        <taxon>Halobacteria</taxon>
        <taxon>Halobacteriales</taxon>
        <taxon>Natrialbaceae</taxon>
        <taxon>Haloterrigena</taxon>
    </lineage>
</organism>
<proteinExistence type="predicted"/>
<keyword evidence="1" id="KW-0175">Coiled coil</keyword>
<gene>
    <name evidence="2" type="ORF">HT576_09015</name>
</gene>
<dbReference type="EMBL" id="JABURA010000001">
    <property type="protein sequence ID" value="NUB91160.1"/>
    <property type="molecule type" value="Genomic_DNA"/>
</dbReference>
<evidence type="ECO:0000313" key="2">
    <source>
        <dbReference type="EMBL" id="NUB91160.1"/>
    </source>
</evidence>
<comment type="caution">
    <text evidence="2">The sequence shown here is derived from an EMBL/GenBank/DDBJ whole genome shotgun (WGS) entry which is preliminary data.</text>
</comment>
<feature type="coiled-coil region" evidence="1">
    <location>
        <begin position="64"/>
        <end position="109"/>
    </location>
</feature>